<name>A0AAV5DD46_ELECO</name>
<proteinExistence type="predicted"/>
<dbReference type="EMBL" id="BQKI01000015">
    <property type="protein sequence ID" value="GJN08197.1"/>
    <property type="molecule type" value="Genomic_DNA"/>
</dbReference>
<comment type="caution">
    <text evidence="1">The sequence shown here is derived from an EMBL/GenBank/DDBJ whole genome shotgun (WGS) entry which is preliminary data.</text>
</comment>
<organism evidence="1 2">
    <name type="scientific">Eleusine coracana subsp. coracana</name>
    <dbReference type="NCBI Taxonomy" id="191504"/>
    <lineage>
        <taxon>Eukaryota</taxon>
        <taxon>Viridiplantae</taxon>
        <taxon>Streptophyta</taxon>
        <taxon>Embryophyta</taxon>
        <taxon>Tracheophyta</taxon>
        <taxon>Spermatophyta</taxon>
        <taxon>Magnoliopsida</taxon>
        <taxon>Liliopsida</taxon>
        <taxon>Poales</taxon>
        <taxon>Poaceae</taxon>
        <taxon>PACMAD clade</taxon>
        <taxon>Chloridoideae</taxon>
        <taxon>Cynodonteae</taxon>
        <taxon>Eleusininae</taxon>
        <taxon>Eleusine</taxon>
    </lineage>
</organism>
<reference evidence="1" key="1">
    <citation type="journal article" date="2018" name="DNA Res.">
        <title>Multiple hybrid de novo genome assembly of finger millet, an orphan allotetraploid crop.</title>
        <authorList>
            <person name="Hatakeyama M."/>
            <person name="Aluri S."/>
            <person name="Balachadran M.T."/>
            <person name="Sivarajan S.R."/>
            <person name="Patrignani A."/>
            <person name="Gruter S."/>
            <person name="Poveda L."/>
            <person name="Shimizu-Inatsugi R."/>
            <person name="Baeten J."/>
            <person name="Francoijs K.J."/>
            <person name="Nataraja K.N."/>
            <person name="Reddy Y.A.N."/>
            <person name="Phadnis S."/>
            <person name="Ravikumar R.L."/>
            <person name="Schlapbach R."/>
            <person name="Sreeman S.M."/>
            <person name="Shimizu K.K."/>
        </authorList>
    </citation>
    <scope>NUCLEOTIDE SEQUENCE</scope>
</reference>
<protein>
    <recommendedName>
        <fullName evidence="3">Secreted protein</fullName>
    </recommendedName>
</protein>
<dbReference type="Proteomes" id="UP001054889">
    <property type="component" value="Unassembled WGS sequence"/>
</dbReference>
<evidence type="ECO:0000313" key="2">
    <source>
        <dbReference type="Proteomes" id="UP001054889"/>
    </source>
</evidence>
<evidence type="ECO:0008006" key="3">
    <source>
        <dbReference type="Google" id="ProtNLM"/>
    </source>
</evidence>
<dbReference type="AlphaFoldDB" id="A0AAV5DD46"/>
<evidence type="ECO:0000313" key="1">
    <source>
        <dbReference type="EMBL" id="GJN08197.1"/>
    </source>
</evidence>
<sequence length="114" mass="13071">MLVEVVVAALRIENKSFLAFPILSVSGSYAGDKPVEVVVADEFDFYTRVVWSCCFMFFSPARALVARFRWSVIFEWMCCRPFASRPSRWLRALREDGGWVDLEFPSTALFVDGE</sequence>
<reference evidence="1" key="2">
    <citation type="submission" date="2021-12" db="EMBL/GenBank/DDBJ databases">
        <title>Resequencing data analysis of finger millet.</title>
        <authorList>
            <person name="Hatakeyama M."/>
            <person name="Aluri S."/>
            <person name="Balachadran M.T."/>
            <person name="Sivarajan S.R."/>
            <person name="Poveda L."/>
            <person name="Shimizu-Inatsugi R."/>
            <person name="Schlapbach R."/>
            <person name="Sreeman S.M."/>
            <person name="Shimizu K.K."/>
        </authorList>
    </citation>
    <scope>NUCLEOTIDE SEQUENCE</scope>
</reference>
<accession>A0AAV5DD46</accession>
<gene>
    <name evidence="1" type="primary">ga26091</name>
    <name evidence="1" type="ORF">PR202_ga26091</name>
</gene>
<keyword evidence="2" id="KW-1185">Reference proteome</keyword>